<evidence type="ECO:0000256" key="1">
    <source>
        <dbReference type="ARBA" id="ARBA00004459"/>
    </source>
</evidence>
<evidence type="ECO:0000256" key="4">
    <source>
        <dbReference type="ARBA" id="ARBA00023139"/>
    </source>
</evidence>
<proteinExistence type="predicted"/>
<protein>
    <submittedName>
        <fullName evidence="7">Lipoprotein</fullName>
    </submittedName>
</protein>
<organism evidence="7 8">
    <name type="scientific">Marinobacter salinexigens</name>
    <dbReference type="NCBI Taxonomy" id="2919747"/>
    <lineage>
        <taxon>Bacteria</taxon>
        <taxon>Pseudomonadati</taxon>
        <taxon>Pseudomonadota</taxon>
        <taxon>Gammaproteobacteria</taxon>
        <taxon>Pseudomonadales</taxon>
        <taxon>Marinobacteraceae</taxon>
        <taxon>Marinobacter</taxon>
    </lineage>
</organism>
<keyword evidence="6 7" id="KW-0449">Lipoprotein</keyword>
<name>A0A5B0VDM2_9GAMM</name>
<comment type="caution">
    <text evidence="7">The sequence shown here is derived from an EMBL/GenBank/DDBJ whole genome shotgun (WGS) entry which is preliminary data.</text>
</comment>
<keyword evidence="2" id="KW-0732">Signal</keyword>
<evidence type="ECO:0000313" key="7">
    <source>
        <dbReference type="EMBL" id="KAA1172458.1"/>
    </source>
</evidence>
<keyword evidence="5" id="KW-0998">Cell outer membrane</keyword>
<accession>A0A5B0VDM2</accession>
<evidence type="ECO:0000256" key="3">
    <source>
        <dbReference type="ARBA" id="ARBA00023136"/>
    </source>
</evidence>
<keyword evidence="4" id="KW-0564">Palmitate</keyword>
<comment type="subcellular location">
    <subcellularLocation>
        <location evidence="1">Cell outer membrane</location>
        <topology evidence="1">Lipid-anchor</topology>
    </subcellularLocation>
</comment>
<dbReference type="EMBL" id="VTUU01000007">
    <property type="protein sequence ID" value="KAA1172458.1"/>
    <property type="molecule type" value="Genomic_DNA"/>
</dbReference>
<evidence type="ECO:0000256" key="6">
    <source>
        <dbReference type="ARBA" id="ARBA00023288"/>
    </source>
</evidence>
<dbReference type="AlphaFoldDB" id="A0A5B0VDM2"/>
<evidence type="ECO:0000256" key="5">
    <source>
        <dbReference type="ARBA" id="ARBA00023237"/>
    </source>
</evidence>
<keyword evidence="8" id="KW-1185">Reference proteome</keyword>
<dbReference type="GO" id="GO:0009279">
    <property type="term" value="C:cell outer membrane"/>
    <property type="evidence" value="ECO:0007669"/>
    <property type="project" value="UniProtKB-SubCell"/>
</dbReference>
<dbReference type="Proteomes" id="UP000323161">
    <property type="component" value="Unassembled WGS sequence"/>
</dbReference>
<dbReference type="NCBIfam" id="NF047847">
    <property type="entry name" value="SS_mature_LptM"/>
    <property type="match status" value="1"/>
</dbReference>
<dbReference type="Pfam" id="PF13627">
    <property type="entry name" value="LptM_cons"/>
    <property type="match status" value="1"/>
</dbReference>
<keyword evidence="3" id="KW-0472">Membrane</keyword>
<dbReference type="InterPro" id="IPR032831">
    <property type="entry name" value="LptM_cons"/>
</dbReference>
<sequence>MVISALVLTTVLGGCGQKGPLYREHTAMSATTSVQAVDAVAEGDSTGDDENRGQ</sequence>
<gene>
    <name evidence="7" type="ORF">FWJ25_14485</name>
</gene>
<evidence type="ECO:0000313" key="8">
    <source>
        <dbReference type="Proteomes" id="UP000323161"/>
    </source>
</evidence>
<evidence type="ECO:0000256" key="2">
    <source>
        <dbReference type="ARBA" id="ARBA00022729"/>
    </source>
</evidence>
<reference evidence="7 8" key="1">
    <citation type="submission" date="2019-08" db="EMBL/GenBank/DDBJ databases">
        <title>Marinobacter ZYF650 sp. nov., a marine bacterium isolated from seawater of the Mariana trench.</title>
        <authorList>
            <person name="Ahmad W."/>
        </authorList>
    </citation>
    <scope>NUCLEOTIDE SEQUENCE [LARGE SCALE GENOMIC DNA]</scope>
    <source>
        <strain evidence="7 8">ZYF650</strain>
    </source>
</reference>